<dbReference type="GO" id="GO:0016925">
    <property type="term" value="P:protein sumoylation"/>
    <property type="evidence" value="ECO:0007669"/>
    <property type="project" value="TreeGrafter"/>
</dbReference>
<sequence>MSDDISASHSSEQATFAKVRSATTPAQVVSAFHMFQKHCEQKAAQIKSNVDPVGFVLRTAAIATSLLRHARIASSQTTKPLEIRPDVLARMVVLDIVRLYESCELPAEHKWEHLRLLKAEAQLIRLQFRHHAVTQLRRMTESSAWDVPLIAQSIHDLPPPFDLTNLARYVKYVEDDGESRDDQLPVVEDVSLKTSVSAKDPNSLCRIELPCRGSKCHHLQCFDLVCFLAVLQRAAKTASVDDRNCRGVVAPCPVCSTKLAITELYIDKHQEAALSTSPHVASLSIDRQTGLITTVLGAIDVSDVGDEVDVERTSKRLRDDSDFTVEGVALHD</sequence>
<keyword evidence="3" id="KW-0862">Zinc</keyword>
<evidence type="ECO:0000256" key="3">
    <source>
        <dbReference type="ARBA" id="ARBA00022833"/>
    </source>
</evidence>
<proteinExistence type="predicted"/>
<dbReference type="Gene3D" id="3.30.40.10">
    <property type="entry name" value="Zinc/RING finger domain, C3HC4 (zinc finger)"/>
    <property type="match status" value="1"/>
</dbReference>
<dbReference type="InterPro" id="IPR013083">
    <property type="entry name" value="Znf_RING/FYVE/PHD"/>
</dbReference>
<evidence type="ECO:0000313" key="6">
    <source>
        <dbReference type="EMBL" id="CUF08309.1"/>
    </source>
</evidence>
<reference evidence="7" key="1">
    <citation type="submission" date="2015-09" db="EMBL/GenBank/DDBJ databases">
        <authorList>
            <consortium name="Pathogen Informatics"/>
        </authorList>
    </citation>
    <scope>NUCLEOTIDE SEQUENCE [LARGE SCALE GENOMIC DNA]</scope>
    <source>
        <strain evidence="7">Lake Konstanz</strain>
    </source>
</reference>
<evidence type="ECO:0000313" key="7">
    <source>
        <dbReference type="Proteomes" id="UP000051952"/>
    </source>
</evidence>
<evidence type="ECO:0000256" key="1">
    <source>
        <dbReference type="ARBA" id="ARBA00022723"/>
    </source>
</evidence>
<dbReference type="GO" id="GO:0000785">
    <property type="term" value="C:chromatin"/>
    <property type="evidence" value="ECO:0007669"/>
    <property type="project" value="TreeGrafter"/>
</dbReference>
<evidence type="ECO:0000259" key="5">
    <source>
        <dbReference type="PROSITE" id="PS51044"/>
    </source>
</evidence>
<accession>A0A0S4IKH9</accession>
<dbReference type="VEuPathDB" id="TriTrypDB:BSAL_59060"/>
<keyword evidence="1" id="KW-0479">Metal-binding</keyword>
<evidence type="ECO:0000256" key="2">
    <source>
        <dbReference type="ARBA" id="ARBA00022771"/>
    </source>
</evidence>
<dbReference type="AlphaFoldDB" id="A0A0S4IKH9"/>
<feature type="domain" description="SP-RING-type" evidence="5">
    <location>
        <begin position="181"/>
        <end position="279"/>
    </location>
</feature>
<name>A0A0S4IKH9_BODSA</name>
<evidence type="ECO:0000256" key="4">
    <source>
        <dbReference type="PROSITE-ProRule" id="PRU00452"/>
    </source>
</evidence>
<keyword evidence="7" id="KW-1185">Reference proteome</keyword>
<dbReference type="Proteomes" id="UP000051952">
    <property type="component" value="Unassembled WGS sequence"/>
</dbReference>
<protein>
    <submittedName>
        <fullName evidence="6">Zinc finger protein, putative</fullName>
    </submittedName>
</protein>
<gene>
    <name evidence="6" type="ORF">BSAL_59060</name>
</gene>
<keyword evidence="2 4" id="KW-0863">Zinc-finger</keyword>
<dbReference type="PANTHER" id="PTHR10782">
    <property type="entry name" value="ZINC FINGER MIZ DOMAIN-CONTAINING PROTEIN"/>
    <property type="match status" value="1"/>
</dbReference>
<dbReference type="GO" id="GO:0061665">
    <property type="term" value="F:SUMO ligase activity"/>
    <property type="evidence" value="ECO:0007669"/>
    <property type="project" value="TreeGrafter"/>
</dbReference>
<dbReference type="PANTHER" id="PTHR10782:SF4">
    <property type="entry name" value="TONALLI, ISOFORM E"/>
    <property type="match status" value="1"/>
</dbReference>
<dbReference type="OrthoDB" id="28127at2759"/>
<dbReference type="InterPro" id="IPR004181">
    <property type="entry name" value="Znf_MIZ"/>
</dbReference>
<dbReference type="PROSITE" id="PS51044">
    <property type="entry name" value="ZF_SP_RING"/>
    <property type="match status" value="1"/>
</dbReference>
<organism evidence="6 7">
    <name type="scientific">Bodo saltans</name>
    <name type="common">Flagellated protozoan</name>
    <dbReference type="NCBI Taxonomy" id="75058"/>
    <lineage>
        <taxon>Eukaryota</taxon>
        <taxon>Discoba</taxon>
        <taxon>Euglenozoa</taxon>
        <taxon>Kinetoplastea</taxon>
        <taxon>Metakinetoplastina</taxon>
        <taxon>Eubodonida</taxon>
        <taxon>Bodonidae</taxon>
        <taxon>Bodo</taxon>
    </lineage>
</organism>
<dbReference type="GO" id="GO:0008270">
    <property type="term" value="F:zinc ion binding"/>
    <property type="evidence" value="ECO:0007669"/>
    <property type="project" value="UniProtKB-KW"/>
</dbReference>
<dbReference type="EMBL" id="CYKH01000238">
    <property type="protein sequence ID" value="CUF08309.1"/>
    <property type="molecule type" value="Genomic_DNA"/>
</dbReference>